<sequence length="318" mass="36679">MSSKNDVLIIEDSPAIGMLLKNYLEKLGYTQIHICSNGASGIMTFKDLISNKKDPIVLLDYMLPDTDARSVLTQMFEVKPDIRVLLATATEEDDEGVKDLIRLGAYQYLQKPIRFEHIKSAFETIEEEDNFFKKESSQIDMMSKQIEDLESKIRYRVDMVLQSTSNFSLSFLQNLFNDSNEYISTYLKELEENGKITRLSDKKEIACNQCDSTSITQIFYCPSCKSSKFRSGKLIEHYECGNISEDNTYVNDLCPSCKKLIKALGVDYRVMKNHYICNDCSNFFPQLSTDYVCLKCQNKFSLDECRWKNSPFYKTTSM</sequence>
<dbReference type="Pfam" id="PF18551">
    <property type="entry name" value="TackOD1"/>
    <property type="match status" value="1"/>
</dbReference>
<organism evidence="2 3">
    <name type="scientific">Nitrosarchaeum koreense MY1</name>
    <dbReference type="NCBI Taxonomy" id="1001994"/>
    <lineage>
        <taxon>Archaea</taxon>
        <taxon>Nitrososphaerota</taxon>
        <taxon>Nitrososphaeria</taxon>
        <taxon>Nitrosopumilales</taxon>
        <taxon>Nitrosopumilaceae</taxon>
        <taxon>Nitrosarchaeum</taxon>
    </lineage>
</organism>
<dbReference type="PANTHER" id="PTHR45526">
    <property type="entry name" value="TRANSCRIPTIONAL REGULATORY PROTEIN DPIA"/>
    <property type="match status" value="1"/>
</dbReference>
<dbReference type="RefSeq" id="WP_007550491.1">
    <property type="nucleotide sequence ID" value="NZ_AFPU01000001.1"/>
</dbReference>
<dbReference type="SMART" id="SM00448">
    <property type="entry name" value="REC"/>
    <property type="match status" value="1"/>
</dbReference>
<name>F9CWN0_9ARCH</name>
<dbReference type="EMBL" id="AFPU01000001">
    <property type="protein sequence ID" value="EGP93682.1"/>
    <property type="molecule type" value="Genomic_DNA"/>
</dbReference>
<dbReference type="InterPro" id="IPR040572">
    <property type="entry name" value="TackOD1"/>
</dbReference>
<dbReference type="Proteomes" id="UP000004440">
    <property type="component" value="Unassembled WGS sequence"/>
</dbReference>
<dbReference type="SUPFAM" id="SSF52172">
    <property type="entry name" value="CheY-like"/>
    <property type="match status" value="1"/>
</dbReference>
<keyword evidence="3" id="KW-1185">Reference proteome</keyword>
<dbReference type="Gene3D" id="3.40.50.2300">
    <property type="match status" value="1"/>
</dbReference>
<dbReference type="PROSITE" id="PS50110">
    <property type="entry name" value="RESPONSE_REGULATORY"/>
    <property type="match status" value="1"/>
</dbReference>
<gene>
    <name evidence="2" type="ORF">MY1_0921</name>
</gene>
<evidence type="ECO:0000313" key="2">
    <source>
        <dbReference type="EMBL" id="EGP93682.1"/>
    </source>
</evidence>
<dbReference type="STRING" id="1001994.MY1_0921"/>
<evidence type="ECO:0000313" key="3">
    <source>
        <dbReference type="Proteomes" id="UP000004440"/>
    </source>
</evidence>
<dbReference type="CDD" id="cd00156">
    <property type="entry name" value="REC"/>
    <property type="match status" value="1"/>
</dbReference>
<dbReference type="OrthoDB" id="9652at2157"/>
<dbReference type="Pfam" id="PF00072">
    <property type="entry name" value="Response_reg"/>
    <property type="match status" value="1"/>
</dbReference>
<proteinExistence type="predicted"/>
<dbReference type="InterPro" id="IPR051271">
    <property type="entry name" value="2C-system_Tx_regulators"/>
</dbReference>
<dbReference type="InterPro" id="IPR011006">
    <property type="entry name" value="CheY-like_superfamily"/>
</dbReference>
<dbReference type="GO" id="GO:0000156">
    <property type="term" value="F:phosphorelay response regulator activity"/>
    <property type="evidence" value="ECO:0007669"/>
    <property type="project" value="TreeGrafter"/>
</dbReference>
<evidence type="ECO:0000259" key="1">
    <source>
        <dbReference type="PROSITE" id="PS50110"/>
    </source>
</evidence>
<feature type="domain" description="Response regulatory" evidence="1">
    <location>
        <begin position="6"/>
        <end position="126"/>
    </location>
</feature>
<dbReference type="InterPro" id="IPR001789">
    <property type="entry name" value="Sig_transdc_resp-reg_receiver"/>
</dbReference>
<comment type="caution">
    <text evidence="2">The sequence shown here is derived from an EMBL/GenBank/DDBJ whole genome shotgun (WGS) entry which is preliminary data.</text>
</comment>
<dbReference type="AlphaFoldDB" id="F9CWN0"/>
<accession>F9CWN0</accession>
<dbReference type="PANTHER" id="PTHR45526:SF1">
    <property type="entry name" value="TRANSCRIPTIONAL REGULATORY PROTEIN DCUR-RELATED"/>
    <property type="match status" value="1"/>
</dbReference>
<protein>
    <submittedName>
        <fullName evidence="2">Two-component response regulator</fullName>
    </submittedName>
</protein>
<reference evidence="2 3" key="1">
    <citation type="journal article" date="2011" name="J. Bacteriol.">
        <title>Genome Sequence of an Ammonia-Oxidizing Soil Archaeon, "Candidatus Nitrosoarchaeum koreensis" MY1.</title>
        <authorList>
            <person name="Kim B.K."/>
            <person name="Jung M.Y."/>
            <person name="Yu D.S."/>
            <person name="Park S.J."/>
            <person name="Oh T.K."/>
            <person name="Rhee S.K."/>
            <person name="Kim J.F."/>
        </authorList>
    </citation>
    <scope>NUCLEOTIDE SEQUENCE [LARGE SCALE GENOMIC DNA]</scope>
    <source>
        <strain evidence="2 3">MY1</strain>
    </source>
</reference>